<dbReference type="SUPFAM" id="SSF46785">
    <property type="entry name" value="Winged helix' DNA-binding domain"/>
    <property type="match status" value="1"/>
</dbReference>
<dbReference type="GO" id="GO:0006351">
    <property type="term" value="P:DNA-templated transcription"/>
    <property type="evidence" value="ECO:0007669"/>
    <property type="project" value="TreeGrafter"/>
</dbReference>
<dbReference type="CDD" id="cd08422">
    <property type="entry name" value="PBP2_CrgA_like"/>
    <property type="match status" value="1"/>
</dbReference>
<dbReference type="InterPro" id="IPR036388">
    <property type="entry name" value="WH-like_DNA-bd_sf"/>
</dbReference>
<gene>
    <name evidence="6" type="ORF">GNT65_16920</name>
</gene>
<evidence type="ECO:0000256" key="4">
    <source>
        <dbReference type="ARBA" id="ARBA00023163"/>
    </source>
</evidence>
<dbReference type="InterPro" id="IPR005119">
    <property type="entry name" value="LysR_subst-bd"/>
</dbReference>
<proteinExistence type="inferred from homology"/>
<dbReference type="Proteomes" id="UP000474778">
    <property type="component" value="Unassembled WGS sequence"/>
</dbReference>
<evidence type="ECO:0000313" key="7">
    <source>
        <dbReference type="Proteomes" id="UP000474778"/>
    </source>
</evidence>
<keyword evidence="4" id="KW-0804">Transcription</keyword>
<dbReference type="SUPFAM" id="SSF53850">
    <property type="entry name" value="Periplasmic binding protein-like II"/>
    <property type="match status" value="1"/>
</dbReference>
<organism evidence="6 7">
    <name type="scientific">Shewanella insulae</name>
    <dbReference type="NCBI Taxonomy" id="2681496"/>
    <lineage>
        <taxon>Bacteria</taxon>
        <taxon>Pseudomonadati</taxon>
        <taxon>Pseudomonadota</taxon>
        <taxon>Gammaproteobacteria</taxon>
        <taxon>Alteromonadales</taxon>
        <taxon>Shewanellaceae</taxon>
        <taxon>Shewanella</taxon>
    </lineage>
</organism>
<comment type="similarity">
    <text evidence="1">Belongs to the LysR transcriptional regulatory family.</text>
</comment>
<dbReference type="PROSITE" id="PS50931">
    <property type="entry name" value="HTH_LYSR"/>
    <property type="match status" value="1"/>
</dbReference>
<dbReference type="Pfam" id="PF00126">
    <property type="entry name" value="HTH_1"/>
    <property type="match status" value="1"/>
</dbReference>
<dbReference type="PANTHER" id="PTHR30537">
    <property type="entry name" value="HTH-TYPE TRANSCRIPTIONAL REGULATOR"/>
    <property type="match status" value="1"/>
</dbReference>
<keyword evidence="2" id="KW-0805">Transcription regulation</keyword>
<reference evidence="6 7" key="1">
    <citation type="submission" date="2019-12" db="EMBL/GenBank/DDBJ databases">
        <title>Shewanella insulae sp. nov., isolated from a tidal flat.</title>
        <authorList>
            <person name="Yoon J.-H."/>
        </authorList>
    </citation>
    <scope>NUCLEOTIDE SEQUENCE [LARGE SCALE GENOMIC DNA]</scope>
    <source>
        <strain evidence="6 7">JBTF-M18</strain>
    </source>
</reference>
<dbReference type="Gene3D" id="3.40.190.290">
    <property type="match status" value="1"/>
</dbReference>
<dbReference type="Gene3D" id="1.10.10.10">
    <property type="entry name" value="Winged helix-like DNA-binding domain superfamily/Winged helix DNA-binding domain"/>
    <property type="match status" value="1"/>
</dbReference>
<dbReference type="InterPro" id="IPR000847">
    <property type="entry name" value="LysR_HTH_N"/>
</dbReference>
<dbReference type="AlphaFoldDB" id="A0A6L7I1Q7"/>
<dbReference type="FunFam" id="3.40.190.290:FF:000001">
    <property type="entry name" value="Transcriptional regulator, LysR family"/>
    <property type="match status" value="1"/>
</dbReference>
<accession>A0A6L7I1Q7</accession>
<protein>
    <submittedName>
        <fullName evidence="6">LysR family transcriptional regulator</fullName>
    </submittedName>
</protein>
<dbReference type="PANTHER" id="PTHR30537:SF5">
    <property type="entry name" value="HTH-TYPE TRANSCRIPTIONAL ACTIVATOR TTDR-RELATED"/>
    <property type="match status" value="1"/>
</dbReference>
<dbReference type="InterPro" id="IPR058163">
    <property type="entry name" value="LysR-type_TF_proteobact-type"/>
</dbReference>
<evidence type="ECO:0000256" key="3">
    <source>
        <dbReference type="ARBA" id="ARBA00023125"/>
    </source>
</evidence>
<dbReference type="RefSeq" id="WP_160798339.1">
    <property type="nucleotide sequence ID" value="NZ_WRPA01000018.1"/>
</dbReference>
<dbReference type="FunFam" id="1.10.10.10:FF:000001">
    <property type="entry name" value="LysR family transcriptional regulator"/>
    <property type="match status" value="1"/>
</dbReference>
<dbReference type="EMBL" id="WRPA01000018">
    <property type="protein sequence ID" value="MXR70343.1"/>
    <property type="molecule type" value="Genomic_DNA"/>
</dbReference>
<evidence type="ECO:0000313" key="6">
    <source>
        <dbReference type="EMBL" id="MXR70343.1"/>
    </source>
</evidence>
<keyword evidence="3" id="KW-0238">DNA-binding</keyword>
<dbReference type="GO" id="GO:0043565">
    <property type="term" value="F:sequence-specific DNA binding"/>
    <property type="evidence" value="ECO:0007669"/>
    <property type="project" value="TreeGrafter"/>
</dbReference>
<feature type="domain" description="HTH lysR-type" evidence="5">
    <location>
        <begin position="1"/>
        <end position="59"/>
    </location>
</feature>
<dbReference type="InterPro" id="IPR036390">
    <property type="entry name" value="WH_DNA-bd_sf"/>
</dbReference>
<evidence type="ECO:0000259" key="5">
    <source>
        <dbReference type="PROSITE" id="PS50931"/>
    </source>
</evidence>
<keyword evidence="7" id="KW-1185">Reference proteome</keyword>
<dbReference type="Pfam" id="PF03466">
    <property type="entry name" value="LysR_substrate"/>
    <property type="match status" value="1"/>
</dbReference>
<dbReference type="PRINTS" id="PR00039">
    <property type="entry name" value="HTHLYSR"/>
</dbReference>
<name>A0A6L7I1Q7_9GAMM</name>
<comment type="caution">
    <text evidence="6">The sequence shown here is derived from an EMBL/GenBank/DDBJ whole genome shotgun (WGS) entry which is preliminary data.</text>
</comment>
<evidence type="ECO:0000256" key="2">
    <source>
        <dbReference type="ARBA" id="ARBA00023015"/>
    </source>
</evidence>
<sequence length="299" mass="33433">MDIYANIPLFVSVVELGSFSEAARRLGINKSAVSKRISALEQALGVKLIQRTTRRLHLTDAGRQYYEYVHQAAALMQQAQDALASQQGAVQGSLKVSLPNVFGQRHIAPLLSEFSLQYPAINLEVSLDDRVVDLLKEGLDMVVRIGDLPDSSLVAVRLGPCHSLLCASPDYLAREGHPRSLTDLRAHNCLFYSYFRGGLEWSFERRGEVSRIKPRGNIKVNNSEVIRRLLLDGMGIALMPRYLVEEELASGTLVPVLRDYQAPTHGIYALTPERQHMPARLRVFIDFLKQALAERGANW</sequence>
<evidence type="ECO:0000256" key="1">
    <source>
        <dbReference type="ARBA" id="ARBA00009437"/>
    </source>
</evidence>
<dbReference type="GO" id="GO:0003700">
    <property type="term" value="F:DNA-binding transcription factor activity"/>
    <property type="evidence" value="ECO:0007669"/>
    <property type="project" value="InterPro"/>
</dbReference>